<keyword evidence="2" id="KW-1185">Reference proteome</keyword>
<proteinExistence type="predicted"/>
<reference evidence="1 2" key="1">
    <citation type="submission" date="2023-10" db="EMBL/GenBank/DDBJ databases">
        <title>Genome-Wide Identification Analysis in wild type Solanum Pinnatisectum Reveals Some Genes Defensing Phytophthora Infestans.</title>
        <authorList>
            <person name="Sun C."/>
        </authorList>
    </citation>
    <scope>NUCLEOTIDE SEQUENCE [LARGE SCALE GENOMIC DNA]</scope>
    <source>
        <strain evidence="1">LQN</strain>
        <tissue evidence="1">Leaf</tissue>
    </source>
</reference>
<comment type="caution">
    <text evidence="1">The sequence shown here is derived from an EMBL/GenBank/DDBJ whole genome shotgun (WGS) entry which is preliminary data.</text>
</comment>
<protein>
    <recommendedName>
        <fullName evidence="3">Protein TIC 214</fullName>
    </recommendedName>
</protein>
<sequence>MVGHMLEKKINRILIDKRSGVDILAIHTLKELGITIEELSESRFAWMHVIDAKTSYNILLGRPWEHENKIASSSYYKYLRYLEGRIERKIVADDNPSTEVETHFVDAKLYLKSYVTKGEKYNDVKSIKSDKITSKRIDVDVGKVKFHTKVPCPILNEGKIMSWKKKLTFVLCYVPKVKKEEGQSSNIQEHALRGLTLPIRQIDAINLSLKLPGKRITQNQVRYPSMLGKLPSEDKTRQACEGLDYSQPPPVRISMKRASNKYITIEDEFASSNKRPFVFDRLGKSTTRTSVFERLGPLKKENNKNRRSYLRVTTLDSPVIQKDFKSLISSGMRRRVKLMIDEELEDIIWCHHISIDDSDPIEEEYAGHAPPELEEGVNTTIDPLN</sequence>
<dbReference type="EMBL" id="JAWPEI010000004">
    <property type="protein sequence ID" value="KAK4729649.1"/>
    <property type="molecule type" value="Genomic_DNA"/>
</dbReference>
<gene>
    <name evidence="1" type="ORF">R3W88_022637</name>
</gene>
<evidence type="ECO:0000313" key="1">
    <source>
        <dbReference type="EMBL" id="KAK4729649.1"/>
    </source>
</evidence>
<dbReference type="Proteomes" id="UP001311915">
    <property type="component" value="Unassembled WGS sequence"/>
</dbReference>
<organism evidence="1 2">
    <name type="scientific">Solanum pinnatisectum</name>
    <name type="common">tansyleaf nightshade</name>
    <dbReference type="NCBI Taxonomy" id="50273"/>
    <lineage>
        <taxon>Eukaryota</taxon>
        <taxon>Viridiplantae</taxon>
        <taxon>Streptophyta</taxon>
        <taxon>Embryophyta</taxon>
        <taxon>Tracheophyta</taxon>
        <taxon>Spermatophyta</taxon>
        <taxon>Magnoliopsida</taxon>
        <taxon>eudicotyledons</taxon>
        <taxon>Gunneridae</taxon>
        <taxon>Pentapetalae</taxon>
        <taxon>asterids</taxon>
        <taxon>lamiids</taxon>
        <taxon>Solanales</taxon>
        <taxon>Solanaceae</taxon>
        <taxon>Solanoideae</taxon>
        <taxon>Solaneae</taxon>
        <taxon>Solanum</taxon>
    </lineage>
</organism>
<evidence type="ECO:0000313" key="2">
    <source>
        <dbReference type="Proteomes" id="UP001311915"/>
    </source>
</evidence>
<accession>A0AAV9LYJ6</accession>
<name>A0AAV9LYJ6_9SOLN</name>
<evidence type="ECO:0008006" key="3">
    <source>
        <dbReference type="Google" id="ProtNLM"/>
    </source>
</evidence>
<dbReference type="AlphaFoldDB" id="A0AAV9LYJ6"/>